<feature type="transmembrane region" description="Helical" evidence="1">
    <location>
        <begin position="118"/>
        <end position="145"/>
    </location>
</feature>
<gene>
    <name evidence="2" type="ORF">SAMN02745191_0337</name>
</gene>
<evidence type="ECO:0000313" key="3">
    <source>
        <dbReference type="Proteomes" id="UP000243297"/>
    </source>
</evidence>
<sequence length="206" mass="22737">MNKQEFLERLENLLNKLSPSEREKAISYYSEMIEDFIEDGCTQEEAVIKVGTPGQIAETILSEDVSNKSKKESTPAKKMLIATLIVLGSPFWGAFVLMGLMLLLTGFCLLLVGYMLLWTIPFLMGTLTVVSVILSVVSTLGSFAIMQSNLALGLTQFGVGVIASGLFILLAISTGMISKYFVVITKNVWGWVDINCLQRLRGIKLW</sequence>
<dbReference type="EMBL" id="FUWY01000001">
    <property type="protein sequence ID" value="SJZ37853.1"/>
    <property type="molecule type" value="Genomic_DNA"/>
</dbReference>
<evidence type="ECO:0000313" key="2">
    <source>
        <dbReference type="EMBL" id="SJZ37853.1"/>
    </source>
</evidence>
<dbReference type="AlphaFoldDB" id="A0A1T4K696"/>
<dbReference type="Proteomes" id="UP000243297">
    <property type="component" value="Unassembled WGS sequence"/>
</dbReference>
<reference evidence="3" key="1">
    <citation type="submission" date="2017-02" db="EMBL/GenBank/DDBJ databases">
        <authorList>
            <person name="Varghese N."/>
            <person name="Submissions S."/>
        </authorList>
    </citation>
    <scope>NUCLEOTIDE SEQUENCE [LARGE SCALE GENOMIC DNA]</scope>
    <source>
        <strain evidence="3">ATCC 25662</strain>
    </source>
</reference>
<feature type="transmembrane region" description="Helical" evidence="1">
    <location>
        <begin position="79"/>
        <end position="112"/>
    </location>
</feature>
<organism evidence="2 3">
    <name type="scientific">Anaerorhabdus furcosa</name>
    <dbReference type="NCBI Taxonomy" id="118967"/>
    <lineage>
        <taxon>Bacteria</taxon>
        <taxon>Bacillati</taxon>
        <taxon>Bacillota</taxon>
        <taxon>Erysipelotrichia</taxon>
        <taxon>Erysipelotrichales</taxon>
        <taxon>Erysipelotrichaceae</taxon>
        <taxon>Anaerorhabdus</taxon>
    </lineage>
</organism>
<protein>
    <submittedName>
        <fullName evidence="2">Uncharacterized membrane protein</fullName>
    </submittedName>
</protein>
<dbReference type="RefSeq" id="WP_078710783.1">
    <property type="nucleotide sequence ID" value="NZ_FUWY01000001.1"/>
</dbReference>
<keyword evidence="1" id="KW-0812">Transmembrane</keyword>
<keyword evidence="1" id="KW-0472">Membrane</keyword>
<evidence type="ECO:0000256" key="1">
    <source>
        <dbReference type="SAM" id="Phobius"/>
    </source>
</evidence>
<keyword evidence="3" id="KW-1185">Reference proteome</keyword>
<dbReference type="OrthoDB" id="9804829at2"/>
<name>A0A1T4K696_9FIRM</name>
<proteinExistence type="predicted"/>
<accession>A0A1T4K696</accession>
<keyword evidence="1" id="KW-1133">Transmembrane helix</keyword>
<dbReference type="STRING" id="118967.SAMN02745191_0337"/>
<feature type="transmembrane region" description="Helical" evidence="1">
    <location>
        <begin position="157"/>
        <end position="182"/>
    </location>
</feature>
<dbReference type="Pfam" id="PF22564">
    <property type="entry name" value="HAAS"/>
    <property type="match status" value="1"/>
</dbReference>